<sequence>MDINAYLDQAKVHQGLSSDNQLSKRIGISQATISQMRTGRSWPGDATMVRIAELAGIDAREALLDLSMWRCRDTASRSVYQALMKDLKRSLRGPATAAGIAAISLTALSNPTATGSLNVEHQKADMVYIM</sequence>
<dbReference type="RefSeq" id="WP_188873412.1">
    <property type="nucleotide sequence ID" value="NZ_BMOV01000001.1"/>
</dbReference>
<organism evidence="2 3">
    <name type="scientific">Iodidimonas muriae</name>
    <dbReference type="NCBI Taxonomy" id="261467"/>
    <lineage>
        <taxon>Bacteria</taxon>
        <taxon>Pseudomonadati</taxon>
        <taxon>Pseudomonadota</taxon>
        <taxon>Alphaproteobacteria</taxon>
        <taxon>Iodidimonadales</taxon>
        <taxon>Iodidimonadaceae</taxon>
        <taxon>Iodidimonas</taxon>
    </lineage>
</organism>
<dbReference type="InterPro" id="IPR001387">
    <property type="entry name" value="Cro/C1-type_HTH"/>
</dbReference>
<dbReference type="Pfam" id="PF01381">
    <property type="entry name" value="HTH_3"/>
    <property type="match status" value="1"/>
</dbReference>
<dbReference type="Proteomes" id="UP000602381">
    <property type="component" value="Unassembled WGS sequence"/>
</dbReference>
<evidence type="ECO:0000313" key="2">
    <source>
        <dbReference type="EMBL" id="GGO06409.1"/>
    </source>
</evidence>
<dbReference type="CDD" id="cd00093">
    <property type="entry name" value="HTH_XRE"/>
    <property type="match status" value="1"/>
</dbReference>
<reference evidence="3" key="1">
    <citation type="journal article" date="2019" name="Int. J. Syst. Evol. Microbiol.">
        <title>The Global Catalogue of Microorganisms (GCM) 10K type strain sequencing project: providing services to taxonomists for standard genome sequencing and annotation.</title>
        <authorList>
            <consortium name="The Broad Institute Genomics Platform"/>
            <consortium name="The Broad Institute Genome Sequencing Center for Infectious Disease"/>
            <person name="Wu L."/>
            <person name="Ma J."/>
        </authorList>
    </citation>
    <scope>NUCLEOTIDE SEQUENCE [LARGE SCALE GENOMIC DNA]</scope>
    <source>
        <strain evidence="3">JCM 17843</strain>
    </source>
</reference>
<keyword evidence="3" id="KW-1185">Reference proteome</keyword>
<feature type="domain" description="HTH cro/C1-type" evidence="1">
    <location>
        <begin position="21"/>
        <end position="62"/>
    </location>
</feature>
<protein>
    <recommendedName>
        <fullName evidence="1">HTH cro/C1-type domain-containing protein</fullName>
    </recommendedName>
</protein>
<comment type="caution">
    <text evidence="2">The sequence shown here is derived from an EMBL/GenBank/DDBJ whole genome shotgun (WGS) entry which is preliminary data.</text>
</comment>
<name>A0ABQ2L822_9PROT</name>
<evidence type="ECO:0000259" key="1">
    <source>
        <dbReference type="PROSITE" id="PS50943"/>
    </source>
</evidence>
<dbReference type="EMBL" id="BMOV01000001">
    <property type="protein sequence ID" value="GGO06409.1"/>
    <property type="molecule type" value="Genomic_DNA"/>
</dbReference>
<dbReference type="SUPFAM" id="SSF47413">
    <property type="entry name" value="lambda repressor-like DNA-binding domains"/>
    <property type="match status" value="1"/>
</dbReference>
<evidence type="ECO:0000313" key="3">
    <source>
        <dbReference type="Proteomes" id="UP000602381"/>
    </source>
</evidence>
<accession>A0ABQ2L822</accession>
<dbReference type="Gene3D" id="1.10.260.40">
    <property type="entry name" value="lambda repressor-like DNA-binding domains"/>
    <property type="match status" value="1"/>
</dbReference>
<dbReference type="PROSITE" id="PS50943">
    <property type="entry name" value="HTH_CROC1"/>
    <property type="match status" value="1"/>
</dbReference>
<dbReference type="InterPro" id="IPR010982">
    <property type="entry name" value="Lambda_DNA-bd_dom_sf"/>
</dbReference>
<gene>
    <name evidence="2" type="ORF">GCM10007972_04760</name>
</gene>
<proteinExistence type="predicted"/>